<proteinExistence type="predicted"/>
<accession>U9TNK4</accession>
<name>U9TNK4_RHIID</name>
<sequence length="50" mass="5640">MSRRGNEEMAALNGKSSDGSFYMGQILPEKHYLLSRCLAEYQITSRSSLL</sequence>
<dbReference type="HOGENOM" id="CLU_3125774_0_0_1"/>
<gene>
    <name evidence="1" type="ORF">GLOINDRAFT_36223</name>
</gene>
<evidence type="ECO:0000313" key="1">
    <source>
        <dbReference type="EMBL" id="ESA04931.1"/>
    </source>
</evidence>
<organism evidence="1">
    <name type="scientific">Rhizophagus irregularis (strain DAOM 181602 / DAOM 197198 / MUCL 43194)</name>
    <name type="common">Arbuscular mycorrhizal fungus</name>
    <name type="synonym">Glomus intraradices</name>
    <dbReference type="NCBI Taxonomy" id="747089"/>
    <lineage>
        <taxon>Eukaryota</taxon>
        <taxon>Fungi</taxon>
        <taxon>Fungi incertae sedis</taxon>
        <taxon>Mucoromycota</taxon>
        <taxon>Glomeromycotina</taxon>
        <taxon>Glomeromycetes</taxon>
        <taxon>Glomerales</taxon>
        <taxon>Glomeraceae</taxon>
        <taxon>Rhizophagus</taxon>
    </lineage>
</organism>
<dbReference type="EMBL" id="KI293753">
    <property type="protein sequence ID" value="ESA04931.1"/>
    <property type="molecule type" value="Genomic_DNA"/>
</dbReference>
<dbReference type="AlphaFoldDB" id="U9TNK4"/>
<protein>
    <submittedName>
        <fullName evidence="1">Uncharacterized protein</fullName>
    </submittedName>
</protein>
<reference evidence="1" key="1">
    <citation type="submission" date="2013-07" db="EMBL/GenBank/DDBJ databases">
        <title>The genome of an arbuscular mycorrhizal fungus provides insights into the evolution of the oldest plant symbiosis.</title>
        <authorList>
            <consortium name="DOE Joint Genome Institute"/>
            <person name="Tisserant E."/>
            <person name="Malbreil M."/>
            <person name="Kuo A."/>
            <person name="Kohler A."/>
            <person name="Symeonidi A."/>
            <person name="Balestrini R."/>
            <person name="Charron P."/>
            <person name="Duensing N."/>
            <person name="Frei-dit-Frey N."/>
            <person name="Gianinazzi-Pearson V."/>
            <person name="Gilbert B."/>
            <person name="Handa Y."/>
            <person name="Hijri M."/>
            <person name="Kaul R."/>
            <person name="Kawaguchi M."/>
            <person name="Krajinski F."/>
            <person name="Lammers P."/>
            <person name="Lapierre D."/>
            <person name="Masclaux F.G."/>
            <person name="Murat C."/>
            <person name="Morin E."/>
            <person name="Ndikumana S."/>
            <person name="Pagni M."/>
            <person name="Petitpierre D."/>
            <person name="Requena N."/>
            <person name="Rosikiewicz P."/>
            <person name="Riley R."/>
            <person name="Saito K."/>
            <person name="San Clemente H."/>
            <person name="Shapiro H."/>
            <person name="van Tuinen D."/>
            <person name="Becard G."/>
            <person name="Bonfante P."/>
            <person name="Paszkowski U."/>
            <person name="Shachar-Hill Y."/>
            <person name="Young J.P."/>
            <person name="Sanders I.R."/>
            <person name="Henrissat B."/>
            <person name="Rensing S.A."/>
            <person name="Grigoriev I.V."/>
            <person name="Corradi N."/>
            <person name="Roux C."/>
            <person name="Martin F."/>
        </authorList>
    </citation>
    <scope>NUCLEOTIDE SEQUENCE</scope>
    <source>
        <strain evidence="1">DAOM 197198</strain>
    </source>
</reference>